<dbReference type="SMART" id="SM00290">
    <property type="entry name" value="ZnF_UBP"/>
    <property type="match status" value="1"/>
</dbReference>
<evidence type="ECO:0000256" key="4">
    <source>
        <dbReference type="PROSITE-ProRule" id="PRU00502"/>
    </source>
</evidence>
<reference evidence="7 8" key="1">
    <citation type="submission" date="2016-10" db="EMBL/GenBank/DDBJ databases">
        <title>The genome of Paramicrosporidium saccamoebae is the missing link in understanding Cryptomycota and Microsporidia evolution.</title>
        <authorList>
            <person name="Quandt C.A."/>
            <person name="Beaudet D."/>
            <person name="Corsaro D."/>
            <person name="Michel R."/>
            <person name="Corradi N."/>
            <person name="James T."/>
        </authorList>
    </citation>
    <scope>NUCLEOTIDE SEQUENCE [LARGE SCALE GENOMIC DNA]</scope>
    <source>
        <strain evidence="7 8">KSL3</strain>
    </source>
</reference>
<dbReference type="STRING" id="1246581.A0A2H9TG17"/>
<proteinExistence type="predicted"/>
<evidence type="ECO:0000313" key="7">
    <source>
        <dbReference type="EMBL" id="PJF16530.1"/>
    </source>
</evidence>
<dbReference type="InterPro" id="IPR001607">
    <property type="entry name" value="Znf_UBP"/>
</dbReference>
<dbReference type="SUPFAM" id="SSF54001">
    <property type="entry name" value="Cysteine proteinases"/>
    <property type="match status" value="1"/>
</dbReference>
<protein>
    <submittedName>
        <fullName evidence="7">Uncharacterized protein</fullName>
    </submittedName>
</protein>
<organism evidence="7 8">
    <name type="scientific">Paramicrosporidium saccamoebae</name>
    <dbReference type="NCBI Taxonomy" id="1246581"/>
    <lineage>
        <taxon>Eukaryota</taxon>
        <taxon>Fungi</taxon>
        <taxon>Fungi incertae sedis</taxon>
        <taxon>Cryptomycota</taxon>
        <taxon>Cryptomycota incertae sedis</taxon>
        <taxon>Paramicrosporidium</taxon>
    </lineage>
</organism>
<dbReference type="InterPro" id="IPR028889">
    <property type="entry name" value="USP"/>
</dbReference>
<dbReference type="PROSITE" id="PS50271">
    <property type="entry name" value="ZF_UBP"/>
    <property type="match status" value="1"/>
</dbReference>
<evidence type="ECO:0000256" key="3">
    <source>
        <dbReference type="ARBA" id="ARBA00022833"/>
    </source>
</evidence>
<dbReference type="EMBL" id="MTSL01000219">
    <property type="protein sequence ID" value="PJF16530.1"/>
    <property type="molecule type" value="Genomic_DNA"/>
</dbReference>
<accession>A0A2H9TG17</accession>
<evidence type="ECO:0000256" key="2">
    <source>
        <dbReference type="ARBA" id="ARBA00022771"/>
    </source>
</evidence>
<dbReference type="OrthoDB" id="10263353at2759"/>
<keyword evidence="8" id="KW-1185">Reference proteome</keyword>
<evidence type="ECO:0000259" key="6">
    <source>
        <dbReference type="PROSITE" id="PS50271"/>
    </source>
</evidence>
<dbReference type="PANTHER" id="PTHR21646:SF16">
    <property type="entry name" value="U4_U6.U5 TRI-SNRNP-ASSOCIATED PROTEIN 2"/>
    <property type="match status" value="1"/>
</dbReference>
<dbReference type="InterPro" id="IPR013083">
    <property type="entry name" value="Znf_RING/FYVE/PHD"/>
</dbReference>
<dbReference type="Pfam" id="PF00443">
    <property type="entry name" value="UCH"/>
    <property type="match status" value="1"/>
</dbReference>
<gene>
    <name evidence="7" type="ORF">PSACC_03706</name>
</gene>
<keyword evidence="2 4" id="KW-0863">Zinc-finger</keyword>
<comment type="caution">
    <text evidence="7">The sequence shown here is derived from an EMBL/GenBank/DDBJ whole genome shotgun (WGS) entry which is preliminary data.</text>
</comment>
<dbReference type="GO" id="GO:0004843">
    <property type="term" value="F:cysteine-type deubiquitinase activity"/>
    <property type="evidence" value="ECO:0007669"/>
    <property type="project" value="InterPro"/>
</dbReference>
<dbReference type="GO" id="GO:0008270">
    <property type="term" value="F:zinc ion binding"/>
    <property type="evidence" value="ECO:0007669"/>
    <property type="project" value="UniProtKB-KW"/>
</dbReference>
<dbReference type="Pfam" id="PF02148">
    <property type="entry name" value="zf-UBP"/>
    <property type="match status" value="1"/>
</dbReference>
<dbReference type="PROSITE" id="PS50235">
    <property type="entry name" value="USP_3"/>
    <property type="match status" value="1"/>
</dbReference>
<dbReference type="AlphaFoldDB" id="A0A2H9TG17"/>
<dbReference type="Gene3D" id="3.30.40.10">
    <property type="entry name" value="Zinc/RING finger domain, C3HC4 (zinc finger)"/>
    <property type="match status" value="1"/>
</dbReference>
<evidence type="ECO:0000259" key="5">
    <source>
        <dbReference type="PROSITE" id="PS50235"/>
    </source>
</evidence>
<dbReference type="Proteomes" id="UP000240830">
    <property type="component" value="Unassembled WGS sequence"/>
</dbReference>
<evidence type="ECO:0000313" key="8">
    <source>
        <dbReference type="Proteomes" id="UP000240830"/>
    </source>
</evidence>
<dbReference type="SUPFAM" id="SSF57850">
    <property type="entry name" value="RING/U-box"/>
    <property type="match status" value="1"/>
</dbReference>
<dbReference type="InterPro" id="IPR050185">
    <property type="entry name" value="Ub_carboxyl-term_hydrolase"/>
</dbReference>
<dbReference type="Gene3D" id="3.90.70.10">
    <property type="entry name" value="Cysteine proteinases"/>
    <property type="match status" value="1"/>
</dbReference>
<dbReference type="InterPro" id="IPR038765">
    <property type="entry name" value="Papain-like_cys_pep_sf"/>
</dbReference>
<feature type="domain" description="USP" evidence="5">
    <location>
        <begin position="123"/>
        <end position="424"/>
    </location>
</feature>
<feature type="non-terminal residue" evidence="7">
    <location>
        <position position="1"/>
    </location>
</feature>
<name>A0A2H9TG17_9FUNG</name>
<sequence length="424" mass="47756">GAVGPATSTSPAMSVPELSAIDRKRLDFDFEKICCVTLSPVNVYSCLTCGKFLQGRSQNSPAHQHCLSEGHSLYINLDTKKVFMLPENEELDDPQLEDIRVSGGGNILEGIDLHGRKYTAGFIGLNNIKANDYANVSLHALLHITPIRDLFLSVDFCNSPSVLLRNLSSAARRIWNPTPFKALLSPHEFMQAVNLASDRRYSINKQADVLEFMAWLLNTVGRDLAAHHSVGLVTERLQGRIQVSTKQLRPTEMTTMLDATFQSKTVPFYYLSLDLPPVPLYQSSSGEFAVPQVPLEQLLSKYDGGQLSQRGDLLQAFSLEGLPEYLILHYKRFVKTHLIWEKNRTIVSHPLIGLPVLDSKKDAHHYDIVANICHRGEAEKGHFFIQLLHPATGHWYEIDDLMVRQMPAVNIPLSESYMQIWRRK</sequence>
<keyword evidence="3" id="KW-0862">Zinc</keyword>
<dbReference type="InterPro" id="IPR001394">
    <property type="entry name" value="Peptidase_C19_UCH"/>
</dbReference>
<dbReference type="GO" id="GO:0016579">
    <property type="term" value="P:protein deubiquitination"/>
    <property type="evidence" value="ECO:0007669"/>
    <property type="project" value="InterPro"/>
</dbReference>
<evidence type="ECO:0000256" key="1">
    <source>
        <dbReference type="ARBA" id="ARBA00022723"/>
    </source>
</evidence>
<feature type="domain" description="UBP-type" evidence="6">
    <location>
        <begin position="13"/>
        <end position="110"/>
    </location>
</feature>
<keyword evidence="1" id="KW-0479">Metal-binding</keyword>
<dbReference type="PANTHER" id="PTHR21646">
    <property type="entry name" value="UBIQUITIN CARBOXYL-TERMINAL HYDROLASE"/>
    <property type="match status" value="1"/>
</dbReference>